<dbReference type="AlphaFoldDB" id="A0A445ATQ8"/>
<feature type="region of interest" description="Disordered" evidence="1">
    <location>
        <begin position="62"/>
        <end position="135"/>
    </location>
</feature>
<feature type="compositionally biased region" description="Basic and acidic residues" evidence="1">
    <location>
        <begin position="1"/>
        <end position="11"/>
    </location>
</feature>
<feature type="region of interest" description="Disordered" evidence="1">
    <location>
        <begin position="632"/>
        <end position="670"/>
    </location>
</feature>
<protein>
    <submittedName>
        <fullName evidence="2">Uncharacterized protein</fullName>
    </submittedName>
</protein>
<dbReference type="STRING" id="3818.A0A445ATQ8"/>
<feature type="compositionally biased region" description="Basic and acidic residues" evidence="1">
    <location>
        <begin position="651"/>
        <end position="670"/>
    </location>
</feature>
<feature type="compositionally biased region" description="Polar residues" evidence="1">
    <location>
        <begin position="13"/>
        <end position="23"/>
    </location>
</feature>
<reference evidence="2 3" key="1">
    <citation type="submission" date="2019-01" db="EMBL/GenBank/DDBJ databases">
        <title>Sequencing of cultivated peanut Arachis hypogaea provides insights into genome evolution and oil improvement.</title>
        <authorList>
            <person name="Chen X."/>
        </authorList>
    </citation>
    <scope>NUCLEOTIDE SEQUENCE [LARGE SCALE GENOMIC DNA]</scope>
    <source>
        <strain evidence="3">cv. Fuhuasheng</strain>
        <tissue evidence="2">Leaves</tissue>
    </source>
</reference>
<evidence type="ECO:0000313" key="3">
    <source>
        <dbReference type="Proteomes" id="UP000289738"/>
    </source>
</evidence>
<proteinExistence type="predicted"/>
<accession>A0A445ATQ8</accession>
<organism evidence="2 3">
    <name type="scientific">Arachis hypogaea</name>
    <name type="common">Peanut</name>
    <dbReference type="NCBI Taxonomy" id="3818"/>
    <lineage>
        <taxon>Eukaryota</taxon>
        <taxon>Viridiplantae</taxon>
        <taxon>Streptophyta</taxon>
        <taxon>Embryophyta</taxon>
        <taxon>Tracheophyta</taxon>
        <taxon>Spermatophyta</taxon>
        <taxon>Magnoliopsida</taxon>
        <taxon>eudicotyledons</taxon>
        <taxon>Gunneridae</taxon>
        <taxon>Pentapetalae</taxon>
        <taxon>rosids</taxon>
        <taxon>fabids</taxon>
        <taxon>Fabales</taxon>
        <taxon>Fabaceae</taxon>
        <taxon>Papilionoideae</taxon>
        <taxon>50 kb inversion clade</taxon>
        <taxon>dalbergioids sensu lato</taxon>
        <taxon>Dalbergieae</taxon>
        <taxon>Pterocarpus clade</taxon>
        <taxon>Arachis</taxon>
    </lineage>
</organism>
<dbReference type="EMBL" id="SDMP01000011">
    <property type="protein sequence ID" value="RYR29818.1"/>
    <property type="molecule type" value="Genomic_DNA"/>
</dbReference>
<feature type="region of interest" description="Disordered" evidence="1">
    <location>
        <begin position="258"/>
        <end position="296"/>
    </location>
</feature>
<name>A0A445ATQ8_ARAHY</name>
<dbReference type="Proteomes" id="UP000289738">
    <property type="component" value="Chromosome B01"/>
</dbReference>
<keyword evidence="3" id="KW-1185">Reference proteome</keyword>
<gene>
    <name evidence="2" type="ORF">Ahy_B01g054348</name>
</gene>
<evidence type="ECO:0000313" key="2">
    <source>
        <dbReference type="EMBL" id="RYR29818.1"/>
    </source>
</evidence>
<evidence type="ECO:0000256" key="1">
    <source>
        <dbReference type="SAM" id="MobiDB-lite"/>
    </source>
</evidence>
<sequence>MDRRTQTDPRTAKPTSTGLTSVTARQPIIRRHLQLLRLDLAEGLLGAMPALRAMIGPTLGSKTRHAVNRGRTLPEGELAPSEVGPPQGPERGPRKKTRPGKGEQAPCEDGNKPLLSRSHGYQYTRDGPDAGRAATDAGDVATEAGGVATLAGGVATEAGRVATLAGGVATEAGRFAMDAGIVATEAGGIATLAGGVATDAERVATLAGDVATEVGRVATLAGGVATLAGGVATEAGCVATLAGDVATEAGRFAMESWHPARSGHPKARNVVPAERRARERVSRHPARTETSHCCLAPMGDGPDAGRAATDAGDVATDAGDVATEAGGVATLAAGVATEVGRVATDAGVVATDAARVATLAGGVAADAGDVATEAGRVATLAGGVATLAGGVATEGGCVATVAGDVATEAGRIATDAGDVATKAGRIATLAGGIATDAGGVATDAGRVATEAGRVATLAGGSATDAGGGATLAGHVATEAGRVATLAGSVATEAGRVATLAGGVATDAGRVATDAGGGATLAGRVAMEAGCVAMLAGRVATEAGRVATDAGLGASLAGFVATEAPAVATMARSDVYPWHFGNGSAAYYRGEGCRASETRVAQRLAGGNASKMHVALPSPRHTSKHVVVVVCRRGPPPRVQGRARASGCGEPRSPKDQQEGKHGDHPKFEHDVGTAGGLCAPARGNAACAAQRLARPSVAHDADDGYACGSGCRGQGATRRARPSTLRGHVAEDGYLFVSTPEGQRVVLTLRLGSTYDGARCGVGWACCLRRCGCSAIARSTSRIWLSLECSSSLPPNPAQRR</sequence>
<feature type="compositionally biased region" description="Basic and acidic residues" evidence="1">
    <location>
        <begin position="273"/>
        <end position="290"/>
    </location>
</feature>
<comment type="caution">
    <text evidence="2">The sequence shown here is derived from an EMBL/GenBank/DDBJ whole genome shotgun (WGS) entry which is preliminary data.</text>
</comment>
<feature type="region of interest" description="Disordered" evidence="1">
    <location>
        <begin position="1"/>
        <end position="23"/>
    </location>
</feature>